<organism evidence="1 2">
    <name type="scientific">candidate division MSBL1 archaeon SCGC-AAA259I09</name>
    <dbReference type="NCBI Taxonomy" id="1698267"/>
    <lineage>
        <taxon>Archaea</taxon>
        <taxon>Methanobacteriati</taxon>
        <taxon>Methanobacteriota</taxon>
        <taxon>candidate division MSBL1</taxon>
    </lineage>
</organism>
<sequence>MNEIEVSRRYVQLPDSHKKISDELGKMLNRRLEKLHEAEILERNPKYAYKGIMRTLMVILSKLDYRRFNF</sequence>
<dbReference type="Proteomes" id="UP000070463">
    <property type="component" value="Unassembled WGS sequence"/>
</dbReference>
<evidence type="ECO:0000313" key="1">
    <source>
        <dbReference type="EMBL" id="KXA98155.1"/>
    </source>
</evidence>
<protein>
    <submittedName>
        <fullName evidence="1">Uncharacterized protein</fullName>
    </submittedName>
</protein>
<comment type="caution">
    <text evidence="1">The sequence shown here is derived from an EMBL/GenBank/DDBJ whole genome shotgun (WGS) entry which is preliminary data.</text>
</comment>
<name>A0A133UVC6_9EURY</name>
<keyword evidence="2" id="KW-1185">Reference proteome</keyword>
<proteinExistence type="predicted"/>
<reference evidence="1 2" key="1">
    <citation type="journal article" date="2016" name="Sci. Rep.">
        <title>Metabolic traits of an uncultured archaeal lineage -MSBL1- from brine pools of the Red Sea.</title>
        <authorList>
            <person name="Mwirichia R."/>
            <person name="Alam I."/>
            <person name="Rashid M."/>
            <person name="Vinu M."/>
            <person name="Ba-Alawi W."/>
            <person name="Anthony Kamau A."/>
            <person name="Kamanda Ngugi D."/>
            <person name="Goker M."/>
            <person name="Klenk H.P."/>
            <person name="Bajic V."/>
            <person name="Stingl U."/>
        </authorList>
    </citation>
    <scope>NUCLEOTIDE SEQUENCE [LARGE SCALE GENOMIC DNA]</scope>
    <source>
        <strain evidence="1">SCGC-AAA259I09</strain>
    </source>
</reference>
<evidence type="ECO:0000313" key="2">
    <source>
        <dbReference type="Proteomes" id="UP000070463"/>
    </source>
</evidence>
<accession>A0A133UVC6</accession>
<dbReference type="EMBL" id="LHXR01000007">
    <property type="protein sequence ID" value="KXA98155.1"/>
    <property type="molecule type" value="Genomic_DNA"/>
</dbReference>
<dbReference type="AlphaFoldDB" id="A0A133UVC6"/>
<gene>
    <name evidence="1" type="ORF">AKJ37_01135</name>
</gene>